<evidence type="ECO:0000313" key="3">
    <source>
        <dbReference type="Proteomes" id="UP000006753"/>
    </source>
</evidence>
<dbReference type="Pfam" id="PF11312">
    <property type="entry name" value="Methyltransf_34"/>
    <property type="match status" value="1"/>
</dbReference>
<dbReference type="EMBL" id="JH921428">
    <property type="protein sequence ID" value="EKD20990.1"/>
    <property type="molecule type" value="Genomic_DNA"/>
</dbReference>
<dbReference type="InParanoid" id="K1WTL3"/>
<organism evidence="2 3">
    <name type="scientific">Marssonina brunnea f. sp. multigermtubi (strain MB_m1)</name>
    <name type="common">Marssonina leaf spot fungus</name>
    <dbReference type="NCBI Taxonomy" id="1072389"/>
    <lineage>
        <taxon>Eukaryota</taxon>
        <taxon>Fungi</taxon>
        <taxon>Dikarya</taxon>
        <taxon>Ascomycota</taxon>
        <taxon>Pezizomycotina</taxon>
        <taxon>Leotiomycetes</taxon>
        <taxon>Helotiales</taxon>
        <taxon>Drepanopezizaceae</taxon>
        <taxon>Drepanopeziza</taxon>
    </lineage>
</organism>
<evidence type="ECO:0000313" key="2">
    <source>
        <dbReference type="EMBL" id="EKD20990.1"/>
    </source>
</evidence>
<dbReference type="OrthoDB" id="6419443at2759"/>
<dbReference type="RefSeq" id="XP_007287992.1">
    <property type="nucleotide sequence ID" value="XM_007287930.1"/>
</dbReference>
<gene>
    <name evidence="2" type="ORF">MBM_00103</name>
</gene>
<dbReference type="FunCoup" id="K1WTL3">
    <property type="interactions" value="30"/>
</dbReference>
<dbReference type="Proteomes" id="UP000006753">
    <property type="component" value="Unassembled WGS sequence"/>
</dbReference>
<feature type="region of interest" description="Disordered" evidence="1">
    <location>
        <begin position="36"/>
        <end position="73"/>
    </location>
</feature>
<sequence length="447" mass="49620">MTSDDDHHHHGKIRTTFAIIPRSFFQTMSKYVRQDKSVRKHPVPSSATSLLRAPDVPAAPKERPGWKGPGFVKKAPKKSTRAVQAVTRAENIQEQHLDPALQQSLLNVFRAALPVCEDYDALKPTLEAIRVSVSQGDFQIAFSKLDWLEVYAVRWSPNRALCVATVLVELCKEFGDEEVCFKSLLRARDQHDTKGIASNIGSAEEPFLNAVCFGGGAAEIMAFAALSRHILPQAAASKPKTPDLAADTGLATSELATPAIELRLCDQADWTHVISSLKTGLNTPPVLSKYASQAARDKNSSFVPPGALRTTFTQRDILQLTQEEIRALVGSKPTLITIFFTLNDLHIVSKAKTASFLMKLGLEAHRDSLLLIIDNSMEAEKVGDQHGKKWSTFKNLLDLVIMDKKVSLWEELVRDSNRAFKLERGLKFPISLENQKIQLHLFKSLPR</sequence>
<dbReference type="HOGENOM" id="CLU_028833_1_0_1"/>
<dbReference type="InterPro" id="IPR021463">
    <property type="entry name" value="Methyltransf_34"/>
</dbReference>
<dbReference type="GeneID" id="18756038"/>
<dbReference type="OMA" id="EAYTIRW"/>
<name>K1WTL3_MARBU</name>
<proteinExistence type="predicted"/>
<dbReference type="AlphaFoldDB" id="K1WTL3"/>
<evidence type="ECO:0000256" key="1">
    <source>
        <dbReference type="SAM" id="MobiDB-lite"/>
    </source>
</evidence>
<accession>K1WTL3</accession>
<dbReference type="KEGG" id="mbe:MBM_00103"/>
<keyword evidence="3" id="KW-1185">Reference proteome</keyword>
<reference evidence="2 3" key="1">
    <citation type="journal article" date="2012" name="BMC Genomics">
        <title>Sequencing the genome of Marssonina brunnea reveals fungus-poplar co-evolution.</title>
        <authorList>
            <person name="Zhu S."/>
            <person name="Cao Y.-Z."/>
            <person name="Jiang C."/>
            <person name="Tan B.-Y."/>
            <person name="Wang Z."/>
            <person name="Feng S."/>
            <person name="Zhang L."/>
            <person name="Su X.-H."/>
            <person name="Brejova B."/>
            <person name="Vinar T."/>
            <person name="Xu M."/>
            <person name="Wang M.-X."/>
            <person name="Zhang S.-G."/>
            <person name="Huang M.-R."/>
            <person name="Wu R."/>
            <person name="Zhou Y."/>
        </authorList>
    </citation>
    <scope>NUCLEOTIDE SEQUENCE [LARGE SCALE GENOMIC DNA]</scope>
    <source>
        <strain evidence="2 3">MB_m1</strain>
    </source>
</reference>
<protein>
    <submittedName>
        <fullName evidence="2">Uncharacterized protein</fullName>
    </submittedName>
</protein>
<dbReference type="STRING" id="1072389.K1WTL3"/>
<dbReference type="eggNOG" id="ENOG502QR34">
    <property type="taxonomic scope" value="Eukaryota"/>
</dbReference>